<name>A0ABT8YE71_9SPHN</name>
<dbReference type="SUPFAM" id="SSF46955">
    <property type="entry name" value="Putative DNA-binding domain"/>
    <property type="match status" value="1"/>
</dbReference>
<comment type="caution">
    <text evidence="2">The sequence shown here is derived from an EMBL/GenBank/DDBJ whole genome shotgun (WGS) entry which is preliminary data.</text>
</comment>
<gene>
    <name evidence="2" type="ORF">Q4F19_17815</name>
</gene>
<dbReference type="Pfam" id="PF12728">
    <property type="entry name" value="HTH_17"/>
    <property type="match status" value="1"/>
</dbReference>
<evidence type="ECO:0000313" key="2">
    <source>
        <dbReference type="EMBL" id="MDO6416247.1"/>
    </source>
</evidence>
<sequence length="77" mass="8611">MNESDDTATRARKARQSSPFLTAKQTAFYLGLSGSTLKGMRSEGRGPVCRMHGHAYYYHIDEIDAWSNARKKGDKDA</sequence>
<accession>A0ABT8YE71</accession>
<keyword evidence="3" id="KW-1185">Reference proteome</keyword>
<evidence type="ECO:0000313" key="3">
    <source>
        <dbReference type="Proteomes" id="UP001169764"/>
    </source>
</evidence>
<feature type="domain" description="Helix-turn-helix" evidence="1">
    <location>
        <begin position="20"/>
        <end position="68"/>
    </location>
</feature>
<dbReference type="InterPro" id="IPR009061">
    <property type="entry name" value="DNA-bd_dom_put_sf"/>
</dbReference>
<dbReference type="EMBL" id="JAUOTP010000009">
    <property type="protein sequence ID" value="MDO6416247.1"/>
    <property type="molecule type" value="Genomic_DNA"/>
</dbReference>
<evidence type="ECO:0000259" key="1">
    <source>
        <dbReference type="Pfam" id="PF12728"/>
    </source>
</evidence>
<protein>
    <submittedName>
        <fullName evidence="2">Helix-turn-helix domain-containing protein</fullName>
    </submittedName>
</protein>
<dbReference type="InterPro" id="IPR041657">
    <property type="entry name" value="HTH_17"/>
</dbReference>
<organism evidence="2 3">
    <name type="scientific">Sphingomonas natans</name>
    <dbReference type="NCBI Taxonomy" id="3063330"/>
    <lineage>
        <taxon>Bacteria</taxon>
        <taxon>Pseudomonadati</taxon>
        <taxon>Pseudomonadota</taxon>
        <taxon>Alphaproteobacteria</taxon>
        <taxon>Sphingomonadales</taxon>
        <taxon>Sphingomonadaceae</taxon>
        <taxon>Sphingomonas</taxon>
    </lineage>
</organism>
<reference evidence="2" key="1">
    <citation type="submission" date="2023-07" db="EMBL/GenBank/DDBJ databases">
        <authorList>
            <person name="Kim M."/>
        </authorList>
    </citation>
    <scope>NUCLEOTIDE SEQUENCE</scope>
    <source>
        <strain evidence="2">BIUV-7</strain>
    </source>
</reference>
<proteinExistence type="predicted"/>
<dbReference type="RefSeq" id="WP_303545491.1">
    <property type="nucleotide sequence ID" value="NZ_JAUOTP010000009.1"/>
</dbReference>
<dbReference type="Proteomes" id="UP001169764">
    <property type="component" value="Unassembled WGS sequence"/>
</dbReference>